<feature type="chain" id="PRO_5012126075" description="3-keto-alpha-glucoside-1,2-lyase/3-keto-2-hydroxy-glucal hydratase domain-containing protein" evidence="1">
    <location>
        <begin position="25"/>
        <end position="216"/>
    </location>
</feature>
<name>A0A212J6Q9_9BACT</name>
<dbReference type="InterPro" id="IPR010496">
    <property type="entry name" value="AL/BT2_dom"/>
</dbReference>
<organism evidence="3">
    <name type="scientific">uncultured Dysgonomonas sp</name>
    <dbReference type="NCBI Taxonomy" id="206096"/>
    <lineage>
        <taxon>Bacteria</taxon>
        <taxon>Pseudomonadati</taxon>
        <taxon>Bacteroidota</taxon>
        <taxon>Bacteroidia</taxon>
        <taxon>Bacteroidales</taxon>
        <taxon>Dysgonomonadaceae</taxon>
        <taxon>Dysgonomonas</taxon>
        <taxon>environmental samples</taxon>
    </lineage>
</organism>
<protein>
    <recommendedName>
        <fullName evidence="2">3-keto-alpha-glucoside-1,2-lyase/3-keto-2-hydroxy-glucal hydratase domain-containing protein</fullName>
    </recommendedName>
</protein>
<evidence type="ECO:0000259" key="2">
    <source>
        <dbReference type="Pfam" id="PF06439"/>
    </source>
</evidence>
<dbReference type="AlphaFoldDB" id="A0A212J6Q9"/>
<dbReference type="RefSeq" id="WP_296939202.1">
    <property type="nucleotide sequence ID" value="NZ_LT599032.1"/>
</dbReference>
<dbReference type="EMBL" id="FLUM01000001">
    <property type="protein sequence ID" value="SBV95149.1"/>
    <property type="molecule type" value="Genomic_DNA"/>
</dbReference>
<evidence type="ECO:0000256" key="1">
    <source>
        <dbReference type="SAM" id="SignalP"/>
    </source>
</evidence>
<accession>A0A212J6Q9</accession>
<evidence type="ECO:0000313" key="3">
    <source>
        <dbReference type="EMBL" id="SBV95149.1"/>
    </source>
</evidence>
<sequence>MNKIFNVVALTLLFVTSFSGQAKAQEVEKLFNGTDLSNWNFVLDKNSIPAEKVFYVKDGLIHITGEPLGYMYTKQKYGDYHLHAEWRWPEGVASNSGIFLLIEKPENPFPNGIECQLKAGNAGDFVLLNGSDLAEYKNPESGRPKFPVIAKAKASTEKVPGEWNCADVYCRNGVITIYINGAFQNKGTNKIKEGYIGLQSEGKDVEFRNVTLTPLP</sequence>
<proteinExistence type="predicted"/>
<feature type="domain" description="3-keto-alpha-glucoside-1,2-lyase/3-keto-2-hydroxy-glucal hydratase" evidence="2">
    <location>
        <begin position="28"/>
        <end position="212"/>
    </location>
</feature>
<reference evidence="3" key="1">
    <citation type="submission" date="2016-04" db="EMBL/GenBank/DDBJ databases">
        <authorList>
            <person name="Evans L.H."/>
            <person name="Alamgir A."/>
            <person name="Owens N."/>
            <person name="Weber N.D."/>
            <person name="Virtaneva K."/>
            <person name="Barbian K."/>
            <person name="Babar A."/>
            <person name="Rosenke K."/>
        </authorList>
    </citation>
    <scope>NUCLEOTIDE SEQUENCE</scope>
    <source>
        <strain evidence="3">86-1</strain>
    </source>
</reference>
<keyword evidence="1" id="KW-0732">Signal</keyword>
<feature type="signal peptide" evidence="1">
    <location>
        <begin position="1"/>
        <end position="24"/>
    </location>
</feature>
<dbReference type="Gene3D" id="2.60.120.560">
    <property type="entry name" value="Exo-inulinase, domain 1"/>
    <property type="match status" value="1"/>
</dbReference>
<dbReference type="Pfam" id="PF06439">
    <property type="entry name" value="3keto-disac_hyd"/>
    <property type="match status" value="1"/>
</dbReference>
<dbReference type="GO" id="GO:0016787">
    <property type="term" value="F:hydrolase activity"/>
    <property type="evidence" value="ECO:0007669"/>
    <property type="project" value="InterPro"/>
</dbReference>
<gene>
    <name evidence="3" type="ORF">KL86DYS1_11316</name>
</gene>